<dbReference type="GO" id="GO:0046872">
    <property type="term" value="F:metal ion binding"/>
    <property type="evidence" value="ECO:0007669"/>
    <property type="project" value="UniProtKB-KW"/>
</dbReference>
<keyword evidence="3 12" id="KW-0349">Heme</keyword>
<dbReference type="PROSITE" id="PS51257">
    <property type="entry name" value="PROKAR_LIPOPROTEIN"/>
    <property type="match status" value="1"/>
</dbReference>
<feature type="binding site" description="axial binding residue" evidence="12 13">
    <location>
        <position position="127"/>
    </location>
    <ligand>
        <name>heme</name>
        <dbReference type="ChEBI" id="CHEBI:30413"/>
    </ligand>
    <ligandPart>
        <name>Fe</name>
        <dbReference type="ChEBI" id="CHEBI:18248"/>
    </ligandPart>
</feature>
<keyword evidence="5 12" id="KW-0479">Metal-binding</keyword>
<feature type="compositionally biased region" description="Low complexity" evidence="14">
    <location>
        <begin position="138"/>
        <end position="154"/>
    </location>
</feature>
<dbReference type="RefSeq" id="WP_129562266.1">
    <property type="nucleotide sequence ID" value="NZ_CADIKL010000003.1"/>
</dbReference>
<dbReference type="FunFam" id="2.40.50.140:FF:000104">
    <property type="entry name" value="Cytochrome c-type biogenesis protein CcmE"/>
    <property type="match status" value="1"/>
</dbReference>
<dbReference type="NCBIfam" id="NF009727">
    <property type="entry name" value="PRK13254.1-1"/>
    <property type="match status" value="1"/>
</dbReference>
<evidence type="ECO:0000256" key="14">
    <source>
        <dbReference type="SAM" id="MobiDB-lite"/>
    </source>
</evidence>
<evidence type="ECO:0000256" key="7">
    <source>
        <dbReference type="ARBA" id="ARBA00022968"/>
    </source>
</evidence>
<keyword evidence="10 12" id="KW-0472">Membrane</keyword>
<evidence type="ECO:0000256" key="4">
    <source>
        <dbReference type="ARBA" id="ARBA00022692"/>
    </source>
</evidence>
<evidence type="ECO:0000313" key="16">
    <source>
        <dbReference type="Proteomes" id="UP000494119"/>
    </source>
</evidence>
<evidence type="ECO:0000256" key="13">
    <source>
        <dbReference type="PIRSR" id="PIRSR604329-50"/>
    </source>
</evidence>
<feature type="binding site" description="covalent" evidence="12 13">
    <location>
        <position position="123"/>
    </location>
    <ligand>
        <name>heme</name>
        <dbReference type="ChEBI" id="CHEBI:30413"/>
    </ligand>
</feature>
<dbReference type="PANTHER" id="PTHR34128">
    <property type="entry name" value="CYTOCHROME C-TYPE BIOGENESIS PROTEIN CCME HOMOLOG, MITOCHONDRIAL"/>
    <property type="match status" value="1"/>
</dbReference>
<dbReference type="NCBIfam" id="NF009731">
    <property type="entry name" value="PRK13254.1-5"/>
    <property type="match status" value="1"/>
</dbReference>
<keyword evidence="4 12" id="KW-0812">Transmembrane</keyword>
<dbReference type="AlphaFoldDB" id="A0A6J5FG92"/>
<keyword evidence="16" id="KW-1185">Reference proteome</keyword>
<protein>
    <recommendedName>
        <fullName evidence="12">Cytochrome c-type biogenesis protein CcmE</fullName>
    </recommendedName>
    <alternativeName>
        <fullName evidence="12">Cytochrome c maturation protein E</fullName>
    </alternativeName>
    <alternativeName>
        <fullName evidence="12">Heme chaperone CcmE</fullName>
    </alternativeName>
</protein>
<comment type="similarity">
    <text evidence="12">Belongs to the CcmE/CycJ family.</text>
</comment>
<dbReference type="InterPro" id="IPR036127">
    <property type="entry name" value="CcmE-like_sf"/>
</dbReference>
<dbReference type="GO" id="GO:0017003">
    <property type="term" value="P:protein-heme linkage"/>
    <property type="evidence" value="ECO:0007669"/>
    <property type="project" value="UniProtKB-UniRule"/>
</dbReference>
<comment type="function">
    <text evidence="11 12">Heme chaperone required for the biogenesis of c-type cytochromes. Transiently binds heme delivered by CcmC and transfers the heme to apo-cytochromes in a process facilitated by CcmF and CcmH.</text>
</comment>
<evidence type="ECO:0000256" key="2">
    <source>
        <dbReference type="ARBA" id="ARBA00022475"/>
    </source>
</evidence>
<evidence type="ECO:0000256" key="12">
    <source>
        <dbReference type="HAMAP-Rule" id="MF_01959"/>
    </source>
</evidence>
<dbReference type="Proteomes" id="UP000494119">
    <property type="component" value="Unassembled WGS sequence"/>
</dbReference>
<evidence type="ECO:0000256" key="8">
    <source>
        <dbReference type="ARBA" id="ARBA00022989"/>
    </source>
</evidence>
<dbReference type="HAMAP" id="MF_01959">
    <property type="entry name" value="CcmE"/>
    <property type="match status" value="1"/>
</dbReference>
<evidence type="ECO:0000313" key="15">
    <source>
        <dbReference type="EMBL" id="CAB3778983.1"/>
    </source>
</evidence>
<dbReference type="GO" id="GO:0005886">
    <property type="term" value="C:plasma membrane"/>
    <property type="evidence" value="ECO:0007669"/>
    <property type="project" value="UniProtKB-SubCell"/>
</dbReference>
<dbReference type="NCBIfam" id="NF009729">
    <property type="entry name" value="PRK13254.1-3"/>
    <property type="match status" value="1"/>
</dbReference>
<comment type="subcellular location">
    <subcellularLocation>
        <location evidence="1">Cell inner membrane</location>
    </subcellularLocation>
    <subcellularLocation>
        <location evidence="12">Cell membrane</location>
        <topology evidence="12">Single-pass type II membrane protein</topology>
    </subcellularLocation>
</comment>
<dbReference type="InterPro" id="IPR004329">
    <property type="entry name" value="CcmE"/>
</dbReference>
<organism evidence="15 16">
    <name type="scientific">Paraburkholderia caffeinitolerans</name>
    <dbReference type="NCBI Taxonomy" id="1723730"/>
    <lineage>
        <taxon>Bacteria</taxon>
        <taxon>Pseudomonadati</taxon>
        <taxon>Pseudomonadota</taxon>
        <taxon>Betaproteobacteria</taxon>
        <taxon>Burkholderiales</taxon>
        <taxon>Burkholderiaceae</taxon>
        <taxon>Paraburkholderia</taxon>
    </lineage>
</organism>
<feature type="topological domain" description="Extracellular" evidence="12">
    <location>
        <begin position="29"/>
        <end position="173"/>
    </location>
</feature>
<keyword evidence="9 12" id="KW-0408">Iron</keyword>
<gene>
    <name evidence="12 15" type="primary">ccmE</name>
    <name evidence="12" type="synonym">cycJ</name>
    <name evidence="15" type="ORF">LMG28688_00662</name>
</gene>
<keyword evidence="7 12" id="KW-0735">Signal-anchor</keyword>
<dbReference type="InterPro" id="IPR012340">
    <property type="entry name" value="NA-bd_OB-fold"/>
</dbReference>
<keyword evidence="6 12" id="KW-0201">Cytochrome c-type biogenesis</keyword>
<evidence type="ECO:0000256" key="1">
    <source>
        <dbReference type="ARBA" id="ARBA00004533"/>
    </source>
</evidence>
<dbReference type="EMBL" id="CADIKL010000003">
    <property type="protein sequence ID" value="CAB3778983.1"/>
    <property type="molecule type" value="Genomic_DNA"/>
</dbReference>
<dbReference type="GO" id="GO:0017004">
    <property type="term" value="P:cytochrome complex assembly"/>
    <property type="evidence" value="ECO:0007669"/>
    <property type="project" value="UniProtKB-KW"/>
</dbReference>
<accession>A0A6J5FG92</accession>
<evidence type="ECO:0000256" key="11">
    <source>
        <dbReference type="ARBA" id="ARBA00056663"/>
    </source>
</evidence>
<dbReference type="PANTHER" id="PTHR34128:SF2">
    <property type="entry name" value="CYTOCHROME C-TYPE BIOGENESIS PROTEIN CCME HOMOLOG, MITOCHONDRIAL"/>
    <property type="match status" value="1"/>
</dbReference>
<feature type="region of interest" description="Disordered" evidence="14">
    <location>
        <begin position="130"/>
        <end position="173"/>
    </location>
</feature>
<evidence type="ECO:0000256" key="5">
    <source>
        <dbReference type="ARBA" id="ARBA00022723"/>
    </source>
</evidence>
<keyword evidence="2 12" id="KW-1003">Cell membrane</keyword>
<reference evidence="15 16" key="1">
    <citation type="submission" date="2020-04" db="EMBL/GenBank/DDBJ databases">
        <authorList>
            <person name="De Canck E."/>
        </authorList>
    </citation>
    <scope>NUCLEOTIDE SEQUENCE [LARGE SCALE GENOMIC DNA]</scope>
    <source>
        <strain evidence="15 16">LMG 28688</strain>
    </source>
</reference>
<evidence type="ECO:0000256" key="6">
    <source>
        <dbReference type="ARBA" id="ARBA00022748"/>
    </source>
</evidence>
<keyword evidence="8 12" id="KW-1133">Transmembrane helix</keyword>
<proteinExistence type="inferred from homology"/>
<dbReference type="SUPFAM" id="SSF82093">
    <property type="entry name" value="Heme chaperone CcmE"/>
    <property type="match status" value="1"/>
</dbReference>
<evidence type="ECO:0000256" key="3">
    <source>
        <dbReference type="ARBA" id="ARBA00022617"/>
    </source>
</evidence>
<dbReference type="GO" id="GO:0020037">
    <property type="term" value="F:heme binding"/>
    <property type="evidence" value="ECO:0007669"/>
    <property type="project" value="InterPro"/>
</dbReference>
<name>A0A6J5FG92_9BURK</name>
<evidence type="ECO:0000256" key="10">
    <source>
        <dbReference type="ARBA" id="ARBA00023136"/>
    </source>
</evidence>
<sequence length="173" mass="18246">MKARYRRFGLLAAGVVSAGLACALVLNALRSNMMFFVTPSQVASHEAPLAHRFRLGGLVERHSLRRDADGLTVHFTVSDTASSVRVVYRGALPDLFREGSGVVAQGRLGDDGQFHADEVLAKHDEKYMPPEVSSALRQAAGSAQPSAQPGAQPATKPAAVRVAAGVSDGGVQR</sequence>
<evidence type="ECO:0000256" key="9">
    <source>
        <dbReference type="ARBA" id="ARBA00023004"/>
    </source>
</evidence>
<dbReference type="Gene3D" id="2.40.50.140">
    <property type="entry name" value="Nucleic acid-binding proteins"/>
    <property type="match status" value="1"/>
</dbReference>
<dbReference type="Pfam" id="PF03100">
    <property type="entry name" value="CcmE"/>
    <property type="match status" value="1"/>
</dbReference>
<feature type="topological domain" description="Cytoplasmic" evidence="12">
    <location>
        <begin position="1"/>
        <end position="7"/>
    </location>
</feature>